<dbReference type="EMBL" id="SOZD01000004">
    <property type="protein sequence ID" value="TFF21835.1"/>
    <property type="molecule type" value="Genomic_DNA"/>
</dbReference>
<feature type="domain" description="SF4 helicase" evidence="1">
    <location>
        <begin position="40"/>
        <end position="211"/>
    </location>
</feature>
<evidence type="ECO:0000313" key="2">
    <source>
        <dbReference type="EMBL" id="TFF21835.1"/>
    </source>
</evidence>
<dbReference type="GO" id="GO:0005524">
    <property type="term" value="F:ATP binding"/>
    <property type="evidence" value="ECO:0007669"/>
    <property type="project" value="InterPro"/>
</dbReference>
<dbReference type="Proteomes" id="UP000298179">
    <property type="component" value="Unassembled WGS sequence"/>
</dbReference>
<keyword evidence="2" id="KW-0547">Nucleotide-binding</keyword>
<accession>A0A4Y8RHW8</accession>
<sequence>MKLSLPIYRLKRQARLLSREAKIPLAEALDRIARREGQPSWSMLAHLSARQNVGARLLSEFAPGDFLLLAARPGHGKTLLGLELAAAAARAGRDAVFFSLEETQAGLLKRLADLRVDPPAQRFAIDTSDEISAGHVISRLETSRRGALAVIDYLQLLDQRRSNPDLCVQVRDLGEFARAAGVTIVAISQVDRAFEAHGGSLPGLADIRLPNPVDLGLFSHACFLHDGQMRLQAIGAVS</sequence>
<organism evidence="2 3">
    <name type="scientific">Jiella endophytica</name>
    <dbReference type="NCBI Taxonomy" id="2558362"/>
    <lineage>
        <taxon>Bacteria</taxon>
        <taxon>Pseudomonadati</taxon>
        <taxon>Pseudomonadota</taxon>
        <taxon>Alphaproteobacteria</taxon>
        <taxon>Hyphomicrobiales</taxon>
        <taxon>Aurantimonadaceae</taxon>
        <taxon>Jiella</taxon>
    </lineage>
</organism>
<comment type="caution">
    <text evidence="2">The sequence shown here is derived from an EMBL/GenBank/DDBJ whole genome shotgun (WGS) entry which is preliminary data.</text>
</comment>
<dbReference type="PANTHER" id="PTHR30153:SF2">
    <property type="entry name" value="REPLICATIVE DNA HELICASE"/>
    <property type="match status" value="1"/>
</dbReference>
<dbReference type="GO" id="GO:0006260">
    <property type="term" value="P:DNA replication"/>
    <property type="evidence" value="ECO:0007669"/>
    <property type="project" value="InterPro"/>
</dbReference>
<evidence type="ECO:0000313" key="3">
    <source>
        <dbReference type="Proteomes" id="UP000298179"/>
    </source>
</evidence>
<dbReference type="PANTHER" id="PTHR30153">
    <property type="entry name" value="REPLICATIVE DNA HELICASE DNAB"/>
    <property type="match status" value="1"/>
</dbReference>
<evidence type="ECO:0000259" key="1">
    <source>
        <dbReference type="PROSITE" id="PS51199"/>
    </source>
</evidence>
<keyword evidence="2" id="KW-0347">Helicase</keyword>
<keyword evidence="2" id="KW-0067">ATP-binding</keyword>
<dbReference type="RefSeq" id="WP_134762719.1">
    <property type="nucleotide sequence ID" value="NZ_SOZD01000004.1"/>
</dbReference>
<dbReference type="Gene3D" id="3.40.50.300">
    <property type="entry name" value="P-loop containing nucleotide triphosphate hydrolases"/>
    <property type="match status" value="2"/>
</dbReference>
<dbReference type="NCBIfam" id="NF004629">
    <property type="entry name" value="PRK05973.1"/>
    <property type="match status" value="1"/>
</dbReference>
<dbReference type="AlphaFoldDB" id="A0A4Y8RHW8"/>
<dbReference type="GO" id="GO:0003678">
    <property type="term" value="F:DNA helicase activity"/>
    <property type="evidence" value="ECO:0007669"/>
    <property type="project" value="InterPro"/>
</dbReference>
<name>A0A4Y8RHW8_9HYPH</name>
<dbReference type="SUPFAM" id="SSF52540">
    <property type="entry name" value="P-loop containing nucleoside triphosphate hydrolases"/>
    <property type="match status" value="1"/>
</dbReference>
<proteinExistence type="predicted"/>
<dbReference type="GO" id="GO:0005829">
    <property type="term" value="C:cytosol"/>
    <property type="evidence" value="ECO:0007669"/>
    <property type="project" value="TreeGrafter"/>
</dbReference>
<keyword evidence="2" id="KW-0378">Hydrolase</keyword>
<gene>
    <name evidence="2" type="ORF">E3C22_14275</name>
</gene>
<dbReference type="Pfam" id="PF03796">
    <property type="entry name" value="DnaB_C"/>
    <property type="match status" value="2"/>
</dbReference>
<keyword evidence="3" id="KW-1185">Reference proteome</keyword>
<dbReference type="PROSITE" id="PS51199">
    <property type="entry name" value="SF4_HELICASE"/>
    <property type="match status" value="1"/>
</dbReference>
<dbReference type="InterPro" id="IPR007694">
    <property type="entry name" value="DNA_helicase_DnaB-like_C"/>
</dbReference>
<dbReference type="InterPro" id="IPR027417">
    <property type="entry name" value="P-loop_NTPase"/>
</dbReference>
<reference evidence="2 3" key="1">
    <citation type="submission" date="2019-03" db="EMBL/GenBank/DDBJ databases">
        <title>Jiella endophytica sp. nov., a novel endophytic bacterium isolated from root of Ficus microcarpa Linn. f.</title>
        <authorList>
            <person name="Tuo L."/>
        </authorList>
    </citation>
    <scope>NUCLEOTIDE SEQUENCE [LARGE SCALE GENOMIC DNA]</scope>
    <source>
        <strain evidence="2 3">CBS5Q-3</strain>
    </source>
</reference>
<protein>
    <submittedName>
        <fullName evidence="2">DNA helicase</fullName>
    </submittedName>
</protein>
<dbReference type="OrthoDB" id="7357206at2"/>